<keyword evidence="3" id="KW-1185">Reference proteome</keyword>
<comment type="caution">
    <text evidence="2">The sequence shown here is derived from an EMBL/GenBank/DDBJ whole genome shotgun (WGS) entry which is preliminary data.</text>
</comment>
<dbReference type="Proteomes" id="UP000284219">
    <property type="component" value="Unassembled WGS sequence"/>
</dbReference>
<proteinExistence type="predicted"/>
<keyword evidence="1" id="KW-1133">Transmembrane helix</keyword>
<dbReference type="RefSeq" id="WP_120189491.1">
    <property type="nucleotide sequence ID" value="NZ_MCHY01000008.1"/>
</dbReference>
<sequence>MKEILKSATPTISVAILSILLTYFTTVKRERSQQVNKHRLEILQKLYTPIYRVIFTSVFPGGGYDGLDKWNAYSLVNIVEQNIELTDPILEELCWDLKEELYYSDERMLCFVDKDRRVLDHVVYNYNLLRKQLNLPYDYAYFSLNERFRIFQSNRKRRRDRVESLNAIRRQQREQERE</sequence>
<keyword evidence="1" id="KW-0812">Transmembrane</keyword>
<accession>A0A419SJV9</accession>
<name>A0A419SJV9_9BACL</name>
<gene>
    <name evidence="2" type="ORF">BEP19_07420</name>
</gene>
<dbReference type="AlphaFoldDB" id="A0A419SJV9"/>
<keyword evidence="1" id="KW-0472">Membrane</keyword>
<evidence type="ECO:0000313" key="2">
    <source>
        <dbReference type="EMBL" id="RKD24226.1"/>
    </source>
</evidence>
<protein>
    <submittedName>
        <fullName evidence="2">Uncharacterized protein</fullName>
    </submittedName>
</protein>
<evidence type="ECO:0000256" key="1">
    <source>
        <dbReference type="SAM" id="Phobius"/>
    </source>
</evidence>
<dbReference type="EMBL" id="MCHY01000008">
    <property type="protein sequence ID" value="RKD24226.1"/>
    <property type="molecule type" value="Genomic_DNA"/>
</dbReference>
<organism evidence="2 3">
    <name type="scientific">Ammoniphilus oxalaticus</name>
    <dbReference type="NCBI Taxonomy" id="66863"/>
    <lineage>
        <taxon>Bacteria</taxon>
        <taxon>Bacillati</taxon>
        <taxon>Bacillota</taxon>
        <taxon>Bacilli</taxon>
        <taxon>Bacillales</taxon>
        <taxon>Paenibacillaceae</taxon>
        <taxon>Aneurinibacillus group</taxon>
        <taxon>Ammoniphilus</taxon>
    </lineage>
</organism>
<dbReference type="OrthoDB" id="2437033at2"/>
<evidence type="ECO:0000313" key="3">
    <source>
        <dbReference type="Proteomes" id="UP000284219"/>
    </source>
</evidence>
<reference evidence="2 3" key="1">
    <citation type="submission" date="2016-08" db="EMBL/GenBank/DDBJ databases">
        <title>Novel Firmicute Genomes.</title>
        <authorList>
            <person name="Poppleton D.I."/>
            <person name="Gribaldo S."/>
        </authorList>
    </citation>
    <scope>NUCLEOTIDE SEQUENCE [LARGE SCALE GENOMIC DNA]</scope>
    <source>
        <strain evidence="2 3">RAOx-1</strain>
    </source>
</reference>
<feature type="transmembrane region" description="Helical" evidence="1">
    <location>
        <begin position="7"/>
        <end position="24"/>
    </location>
</feature>